<evidence type="ECO:0000313" key="1">
    <source>
        <dbReference type="EMBL" id="PJE80083.1"/>
    </source>
</evidence>
<gene>
    <name evidence="1" type="ORF">CI610_00940</name>
</gene>
<name>A0A2H9TA45_9ZZZZ</name>
<reference evidence="1" key="1">
    <citation type="journal article" date="2017" name="Appl. Environ. Microbiol.">
        <title>Molecular characterization of an Endozoicomonas-like organism causing infection in king scallop Pecten maximus L.</title>
        <authorList>
            <person name="Cano I."/>
            <person name="van Aerle R."/>
            <person name="Ross S."/>
            <person name="Verner-Jeffreys D.W."/>
            <person name="Paley R.K."/>
            <person name="Rimmer G."/>
            <person name="Ryder D."/>
            <person name="Hooper P."/>
            <person name="Stone D."/>
            <person name="Feist S.W."/>
        </authorList>
    </citation>
    <scope>NUCLEOTIDE SEQUENCE</scope>
</reference>
<dbReference type="AlphaFoldDB" id="A0A2H9TA45"/>
<dbReference type="EMBL" id="NSIT01000033">
    <property type="protein sequence ID" value="PJE80083.1"/>
    <property type="molecule type" value="Genomic_DNA"/>
</dbReference>
<protein>
    <submittedName>
        <fullName evidence="1">Uncharacterized protein</fullName>
    </submittedName>
</protein>
<accession>A0A2H9TA45</accession>
<proteinExistence type="predicted"/>
<organism evidence="1">
    <name type="scientific">invertebrate metagenome</name>
    <dbReference type="NCBI Taxonomy" id="1711999"/>
    <lineage>
        <taxon>unclassified sequences</taxon>
        <taxon>metagenomes</taxon>
        <taxon>organismal metagenomes</taxon>
    </lineage>
</organism>
<comment type="caution">
    <text evidence="1">The sequence shown here is derived from an EMBL/GenBank/DDBJ whole genome shotgun (WGS) entry which is preliminary data.</text>
</comment>
<sequence>MEQQTSKANKMGSLTVTDILIPLSIARLFTLASTGHHTQD</sequence>